<keyword evidence="2" id="KW-1185">Reference proteome</keyword>
<proteinExistence type="predicted"/>
<dbReference type="EMBL" id="CAKXAJ010025115">
    <property type="protein sequence ID" value="CAH2235191.1"/>
    <property type="molecule type" value="Genomic_DNA"/>
</dbReference>
<protein>
    <submittedName>
        <fullName evidence="1">Jg10443 protein</fullName>
    </submittedName>
</protein>
<evidence type="ECO:0000313" key="1">
    <source>
        <dbReference type="EMBL" id="CAH2235191.1"/>
    </source>
</evidence>
<dbReference type="AlphaFoldDB" id="A0A8S4RHL5"/>
<dbReference type="Proteomes" id="UP000838756">
    <property type="component" value="Unassembled WGS sequence"/>
</dbReference>
<evidence type="ECO:0000313" key="2">
    <source>
        <dbReference type="Proteomes" id="UP000838756"/>
    </source>
</evidence>
<gene>
    <name evidence="1" type="primary">jg10443</name>
    <name evidence="1" type="ORF">PAEG_LOCUS12863</name>
</gene>
<name>A0A8S4RHL5_9NEOP</name>
<accession>A0A8S4RHL5</accession>
<sequence length="160" mass="17538">MFSFLYTLKKPINIIFAVENCPQTGHLLLSENQSPINISILQRSWREHDLQHSTLCPTIGGVAACTCDYTGNHALQTGTQYCDNVASRQNDACGSAVIKSYTITIRMVPKGDLNKYSSTLPAPLIARATQERRSKLSVRAADNGSALLLLSFIFYPTSIG</sequence>
<comment type="caution">
    <text evidence="1">The sequence shown here is derived from an EMBL/GenBank/DDBJ whole genome shotgun (WGS) entry which is preliminary data.</text>
</comment>
<organism evidence="1 2">
    <name type="scientific">Pararge aegeria aegeria</name>
    <dbReference type="NCBI Taxonomy" id="348720"/>
    <lineage>
        <taxon>Eukaryota</taxon>
        <taxon>Metazoa</taxon>
        <taxon>Ecdysozoa</taxon>
        <taxon>Arthropoda</taxon>
        <taxon>Hexapoda</taxon>
        <taxon>Insecta</taxon>
        <taxon>Pterygota</taxon>
        <taxon>Neoptera</taxon>
        <taxon>Endopterygota</taxon>
        <taxon>Lepidoptera</taxon>
        <taxon>Glossata</taxon>
        <taxon>Ditrysia</taxon>
        <taxon>Papilionoidea</taxon>
        <taxon>Nymphalidae</taxon>
        <taxon>Satyrinae</taxon>
        <taxon>Satyrini</taxon>
        <taxon>Parargina</taxon>
        <taxon>Pararge</taxon>
    </lineage>
</organism>
<reference evidence="1" key="1">
    <citation type="submission" date="2022-03" db="EMBL/GenBank/DDBJ databases">
        <authorList>
            <person name="Lindestad O."/>
        </authorList>
    </citation>
    <scope>NUCLEOTIDE SEQUENCE</scope>
</reference>